<protein>
    <submittedName>
        <fullName evidence="1">Uncharacterized protein</fullName>
    </submittedName>
</protein>
<reference evidence="1" key="1">
    <citation type="submission" date="2022-05" db="EMBL/GenBank/DDBJ databases">
        <title>Comparative genomics of Staphylococcus equorum isolates.</title>
        <authorList>
            <person name="Luelf R.H."/>
        </authorList>
    </citation>
    <scope>NUCLEOTIDE SEQUENCE</scope>
    <source>
        <strain evidence="1">TMW 2.2497</strain>
    </source>
</reference>
<sequence length="123" mass="14316">MLANRERQAIIETMILLENNDGLNGIYDEPDLPVYTDLALETYKKKKINPVITPYSFGQFTEVETLLGCYTLSEFELGYGEYIYYLDKCEDNVIYALDETAIDISCFNLYEFNGWYIALWDSL</sequence>
<proteinExistence type="predicted"/>
<dbReference type="EMBL" id="JAMBQA010000008">
    <property type="protein sequence ID" value="MDG0847001.1"/>
    <property type="molecule type" value="Genomic_DNA"/>
</dbReference>
<accession>A0A9X4QYZ8</accession>
<gene>
    <name evidence="1" type="ORF">M4L89_12260</name>
</gene>
<dbReference type="Proteomes" id="UP001152422">
    <property type="component" value="Unassembled WGS sequence"/>
</dbReference>
<evidence type="ECO:0000313" key="2">
    <source>
        <dbReference type="Proteomes" id="UP001152422"/>
    </source>
</evidence>
<dbReference type="AlphaFoldDB" id="A0A9X4QYZ8"/>
<comment type="caution">
    <text evidence="1">The sequence shown here is derived from an EMBL/GenBank/DDBJ whole genome shotgun (WGS) entry which is preliminary data.</text>
</comment>
<organism evidence="1 2">
    <name type="scientific">Staphylococcus equorum</name>
    <dbReference type="NCBI Taxonomy" id="246432"/>
    <lineage>
        <taxon>Bacteria</taxon>
        <taxon>Bacillati</taxon>
        <taxon>Bacillota</taxon>
        <taxon>Bacilli</taxon>
        <taxon>Bacillales</taxon>
        <taxon>Staphylococcaceae</taxon>
        <taxon>Staphylococcus</taxon>
    </lineage>
</organism>
<dbReference type="RefSeq" id="WP_277583533.1">
    <property type="nucleotide sequence ID" value="NZ_JAMBPY010000008.1"/>
</dbReference>
<keyword evidence="2" id="KW-1185">Reference proteome</keyword>
<name>A0A9X4QYZ8_9STAP</name>
<evidence type="ECO:0000313" key="1">
    <source>
        <dbReference type="EMBL" id="MDG0847001.1"/>
    </source>
</evidence>